<dbReference type="Proteomes" id="UP000823928">
    <property type="component" value="Unassembled WGS sequence"/>
</dbReference>
<accession>A0A9D1JP50</accession>
<proteinExistence type="predicted"/>
<reference evidence="1" key="1">
    <citation type="submission" date="2020-10" db="EMBL/GenBank/DDBJ databases">
        <authorList>
            <person name="Gilroy R."/>
        </authorList>
    </citation>
    <scope>NUCLEOTIDE SEQUENCE</scope>
    <source>
        <strain evidence="1">6276</strain>
    </source>
</reference>
<dbReference type="AlphaFoldDB" id="A0A9D1JP50"/>
<gene>
    <name evidence="1" type="ORF">IAC10_11500</name>
</gene>
<comment type="caution">
    <text evidence="1">The sequence shown here is derived from an EMBL/GenBank/DDBJ whole genome shotgun (WGS) entry which is preliminary data.</text>
</comment>
<name>A0A9D1JP50_9BACT</name>
<dbReference type="EMBL" id="DVIU01000226">
    <property type="protein sequence ID" value="HIS37234.1"/>
    <property type="molecule type" value="Genomic_DNA"/>
</dbReference>
<reference evidence="1" key="2">
    <citation type="journal article" date="2021" name="PeerJ">
        <title>Extensive microbial diversity within the chicken gut microbiome revealed by metagenomics and culture.</title>
        <authorList>
            <person name="Gilroy R."/>
            <person name="Ravi A."/>
            <person name="Getino M."/>
            <person name="Pursley I."/>
            <person name="Horton D.L."/>
            <person name="Alikhan N.F."/>
            <person name="Baker D."/>
            <person name="Gharbi K."/>
            <person name="Hall N."/>
            <person name="Watson M."/>
            <person name="Adriaenssens E.M."/>
            <person name="Foster-Nyarko E."/>
            <person name="Jarju S."/>
            <person name="Secka A."/>
            <person name="Antonio M."/>
            <person name="Oren A."/>
            <person name="Chaudhuri R.R."/>
            <person name="La Ragione R."/>
            <person name="Hildebrand F."/>
            <person name="Pallen M.J."/>
        </authorList>
    </citation>
    <scope>NUCLEOTIDE SEQUENCE</scope>
    <source>
        <strain evidence="1">6276</strain>
    </source>
</reference>
<sequence length="79" mass="9210">MTFDYNGIGMCVILNKYVAAKIIRQRFRIAVTVSRCQICTIRDCSIYIDFLLIVSYNGNKFLKEYDGNEKRRYGTQTVP</sequence>
<evidence type="ECO:0000313" key="1">
    <source>
        <dbReference type="EMBL" id="HIS37234.1"/>
    </source>
</evidence>
<protein>
    <submittedName>
        <fullName evidence="1">Uncharacterized protein</fullName>
    </submittedName>
</protein>
<evidence type="ECO:0000313" key="2">
    <source>
        <dbReference type="Proteomes" id="UP000823928"/>
    </source>
</evidence>
<organism evidence="1 2">
    <name type="scientific">Candidatus Scatousia excrementigallinarum</name>
    <dbReference type="NCBI Taxonomy" id="2840935"/>
    <lineage>
        <taxon>Bacteria</taxon>
        <taxon>Candidatus Scatousia</taxon>
    </lineage>
</organism>